<dbReference type="Proteomes" id="UP001597511">
    <property type="component" value="Unassembled WGS sequence"/>
</dbReference>
<reference evidence="2" key="1">
    <citation type="journal article" date="2019" name="Int. J. Syst. Evol. Microbiol.">
        <title>The Global Catalogue of Microorganisms (GCM) 10K type strain sequencing project: providing services to taxonomists for standard genome sequencing and annotation.</title>
        <authorList>
            <consortium name="The Broad Institute Genomics Platform"/>
            <consortium name="The Broad Institute Genome Sequencing Center for Infectious Disease"/>
            <person name="Wu L."/>
            <person name="Ma J."/>
        </authorList>
    </citation>
    <scope>NUCLEOTIDE SEQUENCE [LARGE SCALE GENOMIC DNA]</scope>
    <source>
        <strain evidence="2">KCTC 23299</strain>
    </source>
</reference>
<name>A0ABW6A7X3_9BACT</name>
<accession>A0ABW6A7X3</accession>
<evidence type="ECO:0000313" key="2">
    <source>
        <dbReference type="Proteomes" id="UP001597511"/>
    </source>
</evidence>
<keyword evidence="2" id="KW-1185">Reference proteome</keyword>
<proteinExistence type="predicted"/>
<sequence>MHFSKQDLTGKKYVWVETSAGMYTGDPSRRIFDKYNGFQVLFIINACSVYTEKFSSGLGRMIEQKLHERLPEDIKSEIAVLNWIKNYVIG</sequence>
<protein>
    <submittedName>
        <fullName evidence="1">Uncharacterized protein</fullName>
    </submittedName>
</protein>
<evidence type="ECO:0000313" key="1">
    <source>
        <dbReference type="EMBL" id="MFD2920361.1"/>
    </source>
</evidence>
<organism evidence="1 2">
    <name type="scientific">Terrimonas rubra</name>
    <dbReference type="NCBI Taxonomy" id="1035890"/>
    <lineage>
        <taxon>Bacteria</taxon>
        <taxon>Pseudomonadati</taxon>
        <taxon>Bacteroidota</taxon>
        <taxon>Chitinophagia</taxon>
        <taxon>Chitinophagales</taxon>
        <taxon>Chitinophagaceae</taxon>
        <taxon>Terrimonas</taxon>
    </lineage>
</organism>
<dbReference type="RefSeq" id="WP_386098557.1">
    <property type="nucleotide sequence ID" value="NZ_JBHUOZ010000003.1"/>
</dbReference>
<dbReference type="EMBL" id="JBHUOZ010000003">
    <property type="protein sequence ID" value="MFD2920361.1"/>
    <property type="molecule type" value="Genomic_DNA"/>
</dbReference>
<gene>
    <name evidence="1" type="ORF">ACFS6H_11605</name>
</gene>
<comment type="caution">
    <text evidence="1">The sequence shown here is derived from an EMBL/GenBank/DDBJ whole genome shotgun (WGS) entry which is preliminary data.</text>
</comment>